<protein>
    <submittedName>
        <fullName evidence="1">Uncharacterized protein</fullName>
    </submittedName>
</protein>
<proteinExistence type="predicted"/>
<dbReference type="KEGG" id="ypi:YpsIP31758_3448"/>
<accession>A0A0U1R2Y2</accession>
<organism evidence="1 2">
    <name type="scientific">Yersinia pseudotuberculosis serotype O:1b (strain IP 31758)</name>
    <dbReference type="NCBI Taxonomy" id="349747"/>
    <lineage>
        <taxon>Bacteria</taxon>
        <taxon>Pseudomonadati</taxon>
        <taxon>Pseudomonadota</taxon>
        <taxon>Gammaproteobacteria</taxon>
        <taxon>Enterobacterales</taxon>
        <taxon>Yersiniaceae</taxon>
        <taxon>Yersinia</taxon>
    </lineage>
</organism>
<gene>
    <name evidence="1" type="ordered locus">YpsIP31758_3448</name>
</gene>
<sequence>MLSSLFLLSPFASAIEITRYPEANEINYVLSDYKSANLR</sequence>
<dbReference type="AlphaFoldDB" id="A0A0U1R2Y2"/>
<dbReference type="EMBL" id="CP000720">
    <property type="protein sequence ID" value="ABS49664.1"/>
    <property type="molecule type" value="Genomic_DNA"/>
</dbReference>
<evidence type="ECO:0000313" key="2">
    <source>
        <dbReference type="Proteomes" id="UP000002412"/>
    </source>
</evidence>
<dbReference type="Proteomes" id="UP000002412">
    <property type="component" value="Chromosome"/>
</dbReference>
<name>A0A0U1R2Y2_YERP3</name>
<reference evidence="1 2" key="1">
    <citation type="journal article" date="2007" name="PLoS Genet.">
        <title>The complete genome sequence of Yersinia pseudotuberculosis IP31758, the causative agent of Far East scarlet-like fever.</title>
        <authorList>
            <person name="Eppinger M."/>
            <person name="Rosovitz M.J."/>
            <person name="Fricke W.F."/>
            <person name="Rasko D.A."/>
            <person name="Kokorina G."/>
            <person name="Fayolle C."/>
            <person name="Lindler L.E."/>
            <person name="Carniel E."/>
            <person name="Ravel J."/>
        </authorList>
    </citation>
    <scope>NUCLEOTIDE SEQUENCE [LARGE SCALE GENOMIC DNA]</scope>
    <source>
        <strain evidence="1 2">IP 31758</strain>
    </source>
</reference>
<evidence type="ECO:0000313" key="1">
    <source>
        <dbReference type="EMBL" id="ABS49664.1"/>
    </source>
</evidence>
<dbReference type="HOGENOM" id="CLU_3319702_0_0_6"/>